<dbReference type="RefSeq" id="WP_175268811.1">
    <property type="nucleotide sequence ID" value="NZ_JABFCR010000003.1"/>
</dbReference>
<evidence type="ECO:0000313" key="1">
    <source>
        <dbReference type="EMBL" id="NNU33109.1"/>
    </source>
</evidence>
<proteinExistence type="predicted"/>
<evidence type="ECO:0000313" key="2">
    <source>
        <dbReference type="Proteomes" id="UP000566071"/>
    </source>
</evidence>
<name>A0ABX1W1J8_9SPHI</name>
<reference evidence="1 2" key="1">
    <citation type="submission" date="2020-05" db="EMBL/GenBank/DDBJ databases">
        <authorList>
            <person name="Khan S.A."/>
            <person name="Jeon C.O."/>
            <person name="Chun B.H."/>
        </authorList>
    </citation>
    <scope>NUCLEOTIDE SEQUENCE [LARGE SCALE GENOMIC DNA]</scope>
    <source>
        <strain evidence="1 2">S1162</strain>
    </source>
</reference>
<dbReference type="EMBL" id="JABFCR010000003">
    <property type="protein sequence ID" value="NNU33109.1"/>
    <property type="molecule type" value="Genomic_DNA"/>
</dbReference>
<accession>A0ABX1W1J8</accession>
<comment type="caution">
    <text evidence="1">The sequence shown here is derived from an EMBL/GenBank/DDBJ whole genome shotgun (WGS) entry which is preliminary data.</text>
</comment>
<gene>
    <name evidence="1" type="ORF">HK413_00965</name>
</gene>
<sequence>MMTLSDYKIDELLYHRVDKGLGGFLNVWLKKLNILLKGKIDGIKCREKDAPL</sequence>
<dbReference type="Proteomes" id="UP000566071">
    <property type="component" value="Unassembled WGS sequence"/>
</dbReference>
<organism evidence="1 2">
    <name type="scientific">Mucilaginibacter humi</name>
    <dbReference type="NCBI Taxonomy" id="2732510"/>
    <lineage>
        <taxon>Bacteria</taxon>
        <taxon>Pseudomonadati</taxon>
        <taxon>Bacteroidota</taxon>
        <taxon>Sphingobacteriia</taxon>
        <taxon>Sphingobacteriales</taxon>
        <taxon>Sphingobacteriaceae</taxon>
        <taxon>Mucilaginibacter</taxon>
    </lineage>
</organism>
<keyword evidence="2" id="KW-1185">Reference proteome</keyword>
<protein>
    <submittedName>
        <fullName evidence="1">Uncharacterized protein</fullName>
    </submittedName>
</protein>